<dbReference type="OMA" id="CFNARRD"/>
<protein>
    <submittedName>
        <fullName evidence="3">Putative mitochondrial aaa protein</fullName>
    </submittedName>
</protein>
<feature type="region of interest" description="Disordered" evidence="1">
    <location>
        <begin position="345"/>
        <end position="370"/>
    </location>
</feature>
<dbReference type="EMBL" id="KB706054">
    <property type="protein sequence ID" value="EMR69586.1"/>
    <property type="molecule type" value="Genomic_DNA"/>
</dbReference>
<feature type="compositionally biased region" description="Basic and acidic residues" evidence="1">
    <location>
        <begin position="161"/>
        <end position="171"/>
    </location>
</feature>
<feature type="compositionally biased region" description="Acidic residues" evidence="1">
    <location>
        <begin position="131"/>
        <end position="149"/>
    </location>
</feature>
<evidence type="ECO:0000313" key="4">
    <source>
        <dbReference type="Proteomes" id="UP000012174"/>
    </source>
</evidence>
<dbReference type="HOGENOM" id="CLU_015359_1_1_1"/>
<dbReference type="InterPro" id="IPR025124">
    <property type="entry name" value="Gag1-like_clamp"/>
</dbReference>
<feature type="domain" description="Gag1-like clamp" evidence="2">
    <location>
        <begin position="203"/>
        <end position="444"/>
    </location>
</feature>
<feature type="compositionally biased region" description="Low complexity" evidence="1">
    <location>
        <begin position="533"/>
        <end position="575"/>
    </location>
</feature>
<gene>
    <name evidence="3" type="ORF">UCREL1_3391</name>
</gene>
<organism evidence="3 4">
    <name type="scientific">Eutypa lata (strain UCR-EL1)</name>
    <name type="common">Grapevine dieback disease fungus</name>
    <name type="synonym">Eutypa armeniacae</name>
    <dbReference type="NCBI Taxonomy" id="1287681"/>
    <lineage>
        <taxon>Eukaryota</taxon>
        <taxon>Fungi</taxon>
        <taxon>Dikarya</taxon>
        <taxon>Ascomycota</taxon>
        <taxon>Pezizomycotina</taxon>
        <taxon>Sordariomycetes</taxon>
        <taxon>Xylariomycetidae</taxon>
        <taxon>Xylariales</taxon>
        <taxon>Diatrypaceae</taxon>
        <taxon>Eutypa</taxon>
    </lineage>
</organism>
<feature type="compositionally biased region" description="Gly residues" evidence="1">
    <location>
        <begin position="485"/>
        <end position="494"/>
    </location>
</feature>
<sequence length="597" mass="63280">MLLSDLYKSTKSPLSRFRHHPPHSAAAPIDITDSPDYDVDLVSRDKAKQKEAVKRYLAERIRSDWVFKWPPPSLNAAASHEGNVTEEQEKENVAGSTGDGDGSVDHQGQHQHQHQHQEQQHVEGCAVVDTSSEEDNDDDDNNIDDDNDNDTTSNYSSVSEDLDHFRPRAEWLSDLSEDDNEPTTASSRFGFGTPAAADEDDDDTAEATHSAKRRKAVRDEMHWNAGLACFSARRDAWTGAKTARVRVRCTDGGGSVVGAKLVHTASAPLPARVAASPAPSPPASKRHSWFRLSISSAPMSTPTTAASTAAQQRQLPDLGAVVALPASPTGTQVSGDTMVAATTVSCSEDGGRGSGETRVGAGSDEEREGEVVRRRRRHKIETLLPLPAPLLPPANPMRASITPVTYPSIYDKIVVHSMTPACPINLQDVIRSCVSGWKRDGEWPPRPAEIAPIVAVRKKKAAAAASNTGITTTTITATRSKTKDGGVGSGGGFGAKARSKSNAGGKPNAARRLSLGFLGRKDSAVGANATATATATGNQSATVGSPERSATTTTTTTTPAARRTQSQTQQHASSRGLRKSLQRVLGLGHASNTVALG</sequence>
<dbReference type="PANTHER" id="PTHR28065:SF1">
    <property type="entry name" value="DUF4050 DOMAIN-CONTAINING PROTEIN"/>
    <property type="match status" value="1"/>
</dbReference>
<evidence type="ECO:0000259" key="2">
    <source>
        <dbReference type="Pfam" id="PF13259"/>
    </source>
</evidence>
<dbReference type="InterPro" id="IPR053274">
    <property type="entry name" value="Fluconazole_resistance"/>
</dbReference>
<feature type="region of interest" description="Disordered" evidence="1">
    <location>
        <begin position="68"/>
        <end position="210"/>
    </location>
</feature>
<dbReference type="OrthoDB" id="5422958at2759"/>
<proteinExistence type="predicted"/>
<accession>M7TI10</accession>
<dbReference type="PANTHER" id="PTHR28065">
    <property type="entry name" value="FREQUENIN"/>
    <property type="match status" value="1"/>
</dbReference>
<feature type="region of interest" description="Disordered" evidence="1">
    <location>
        <begin position="480"/>
        <end position="509"/>
    </location>
</feature>
<dbReference type="eggNOG" id="ENOG502SRCS">
    <property type="taxonomic scope" value="Eukaryota"/>
</dbReference>
<name>M7TI10_EUTLA</name>
<feature type="region of interest" description="Disordered" evidence="1">
    <location>
        <begin position="533"/>
        <end position="579"/>
    </location>
</feature>
<dbReference type="Proteomes" id="UP000012174">
    <property type="component" value="Unassembled WGS sequence"/>
</dbReference>
<keyword evidence="4" id="KW-1185">Reference proteome</keyword>
<feature type="region of interest" description="Disordered" evidence="1">
    <location>
        <begin position="1"/>
        <end position="36"/>
    </location>
</feature>
<reference evidence="4" key="1">
    <citation type="journal article" date="2013" name="Genome Announc.">
        <title>Draft genome sequence of the grapevine dieback fungus Eutypa lata UCR-EL1.</title>
        <authorList>
            <person name="Blanco-Ulate B."/>
            <person name="Rolshausen P.E."/>
            <person name="Cantu D."/>
        </authorList>
    </citation>
    <scope>NUCLEOTIDE SEQUENCE [LARGE SCALE GENOMIC DNA]</scope>
    <source>
        <strain evidence="4">UCR-EL1</strain>
    </source>
</reference>
<dbReference type="KEGG" id="ela:UCREL1_3391"/>
<evidence type="ECO:0000256" key="1">
    <source>
        <dbReference type="SAM" id="MobiDB-lite"/>
    </source>
</evidence>
<dbReference type="Pfam" id="PF13259">
    <property type="entry name" value="clamp_Gag1-like"/>
    <property type="match status" value="1"/>
</dbReference>
<dbReference type="AlphaFoldDB" id="M7TI10"/>
<evidence type="ECO:0000313" key="3">
    <source>
        <dbReference type="EMBL" id="EMR69586.1"/>
    </source>
</evidence>
<dbReference type="STRING" id="1287681.M7TI10"/>